<dbReference type="Pfam" id="PF20150">
    <property type="entry name" value="2EXR"/>
    <property type="match status" value="1"/>
</dbReference>
<feature type="domain" description="2EXR" evidence="2">
    <location>
        <begin position="39"/>
        <end position="136"/>
    </location>
</feature>
<organism evidence="3 4">
    <name type="scientific">Triangularia verruculosa</name>
    <dbReference type="NCBI Taxonomy" id="2587418"/>
    <lineage>
        <taxon>Eukaryota</taxon>
        <taxon>Fungi</taxon>
        <taxon>Dikarya</taxon>
        <taxon>Ascomycota</taxon>
        <taxon>Pezizomycotina</taxon>
        <taxon>Sordariomycetes</taxon>
        <taxon>Sordariomycetidae</taxon>
        <taxon>Sordariales</taxon>
        <taxon>Podosporaceae</taxon>
        <taxon>Triangularia</taxon>
    </lineage>
</organism>
<reference evidence="3" key="2">
    <citation type="submission" date="2023-05" db="EMBL/GenBank/DDBJ databases">
        <authorList>
            <consortium name="Lawrence Berkeley National Laboratory"/>
            <person name="Steindorff A."/>
            <person name="Hensen N."/>
            <person name="Bonometti L."/>
            <person name="Westerberg I."/>
            <person name="Brannstrom I.O."/>
            <person name="Guillou S."/>
            <person name="Cros-Aarteil S."/>
            <person name="Calhoun S."/>
            <person name="Haridas S."/>
            <person name="Kuo A."/>
            <person name="Mondo S."/>
            <person name="Pangilinan J."/>
            <person name="Riley R."/>
            <person name="Labutti K."/>
            <person name="Andreopoulos B."/>
            <person name="Lipzen A."/>
            <person name="Chen C."/>
            <person name="Yanf M."/>
            <person name="Daum C."/>
            <person name="Ng V."/>
            <person name="Clum A."/>
            <person name="Ohm R."/>
            <person name="Martin F."/>
            <person name="Silar P."/>
            <person name="Natvig D."/>
            <person name="Lalanne C."/>
            <person name="Gautier V."/>
            <person name="Ament-Velasquez S.L."/>
            <person name="Kruys A."/>
            <person name="Hutchinson M.I."/>
            <person name="Powell A.J."/>
            <person name="Barry K."/>
            <person name="Miller A.N."/>
            <person name="Grigoriev I.V."/>
            <person name="Debuchy R."/>
            <person name="Gladieux P."/>
            <person name="Thoren M.H."/>
            <person name="Johannesson H."/>
        </authorList>
    </citation>
    <scope>NUCLEOTIDE SEQUENCE</scope>
    <source>
        <strain evidence="3">CBS 315.58</strain>
    </source>
</reference>
<feature type="compositionally biased region" description="Polar residues" evidence="1">
    <location>
        <begin position="382"/>
        <end position="391"/>
    </location>
</feature>
<proteinExistence type="predicted"/>
<dbReference type="EMBL" id="MU863881">
    <property type="protein sequence ID" value="KAK4204514.1"/>
    <property type="molecule type" value="Genomic_DNA"/>
</dbReference>
<dbReference type="InterPro" id="IPR045518">
    <property type="entry name" value="2EXR"/>
</dbReference>
<dbReference type="AlphaFoldDB" id="A0AAN6XPL7"/>
<accession>A0AAN6XPL7</accession>
<evidence type="ECO:0000313" key="3">
    <source>
        <dbReference type="EMBL" id="KAK4204514.1"/>
    </source>
</evidence>
<dbReference type="Proteomes" id="UP001303160">
    <property type="component" value="Unassembled WGS sequence"/>
</dbReference>
<reference evidence="3" key="1">
    <citation type="journal article" date="2023" name="Mol. Phylogenet. Evol.">
        <title>Genome-scale phylogeny and comparative genomics of the fungal order Sordariales.</title>
        <authorList>
            <person name="Hensen N."/>
            <person name="Bonometti L."/>
            <person name="Westerberg I."/>
            <person name="Brannstrom I.O."/>
            <person name="Guillou S."/>
            <person name="Cros-Aarteil S."/>
            <person name="Calhoun S."/>
            <person name="Haridas S."/>
            <person name="Kuo A."/>
            <person name="Mondo S."/>
            <person name="Pangilinan J."/>
            <person name="Riley R."/>
            <person name="LaButti K."/>
            <person name="Andreopoulos B."/>
            <person name="Lipzen A."/>
            <person name="Chen C."/>
            <person name="Yan M."/>
            <person name="Daum C."/>
            <person name="Ng V."/>
            <person name="Clum A."/>
            <person name="Steindorff A."/>
            <person name="Ohm R.A."/>
            <person name="Martin F."/>
            <person name="Silar P."/>
            <person name="Natvig D.O."/>
            <person name="Lalanne C."/>
            <person name="Gautier V."/>
            <person name="Ament-Velasquez S.L."/>
            <person name="Kruys A."/>
            <person name="Hutchinson M.I."/>
            <person name="Powell A.J."/>
            <person name="Barry K."/>
            <person name="Miller A.N."/>
            <person name="Grigoriev I.V."/>
            <person name="Debuchy R."/>
            <person name="Gladieux P."/>
            <person name="Hiltunen Thoren M."/>
            <person name="Johannesson H."/>
        </authorList>
    </citation>
    <scope>NUCLEOTIDE SEQUENCE</scope>
    <source>
        <strain evidence="3">CBS 315.58</strain>
    </source>
</reference>
<evidence type="ECO:0000313" key="4">
    <source>
        <dbReference type="Proteomes" id="UP001303160"/>
    </source>
</evidence>
<evidence type="ECO:0000256" key="1">
    <source>
        <dbReference type="SAM" id="MobiDB-lite"/>
    </source>
</evidence>
<protein>
    <recommendedName>
        <fullName evidence="2">2EXR domain-containing protein</fullName>
    </recommendedName>
</protein>
<evidence type="ECO:0000259" key="2">
    <source>
        <dbReference type="Pfam" id="PF20150"/>
    </source>
</evidence>
<comment type="caution">
    <text evidence="3">The sequence shown here is derived from an EMBL/GenBank/DDBJ whole genome shotgun (WGS) entry which is preliminary data.</text>
</comment>
<name>A0AAN6XPL7_9PEZI</name>
<gene>
    <name evidence="3" type="ORF">QBC40DRAFT_292700</name>
</gene>
<sequence length="639" mass="72808">MRTDNSPIADLTRVLDYPREVLYHPQMTCGDNDPATVPFPQFALFPPEIRIKIWQHYVAEYEDNLPVAWRIMWGIDEIRDTGKARQQGWEKHIRIRPFIYFDSQKAQKDLVEFNCCPLLKVNHEAREQALQSCRYASVPVMGQDIHVIVKAIDIFFPDDMSLSRLVRNWEQRHGPLVSITLSDDMSFARRILVAEDDLAVKLRSHQNWTLSATPPNFFSEDRWALSLITIAQTYLRNAKVVYFERRGIVGARTGVSGSQFIPFACDQGHYNSTPKGTITLCHKLIADPSYRTNPAAWNLVSRLHQYIKNGNLCDRIFDLGEIGPTDGAFLPDGGPRIGAVSCFPGQLSQQVSIYEYCLDRFQAMMSSRVAQPFRRSQAIPPRTTTSNNVPSTLPLRERPQGRLLKVVGTGDGNFFRERHCYSPIFPVSPFPVDHPLHDLTSLRAVLPNSSGARGCPRCHKKQWLITGSKPRLTTVCQQSTYWASHYTYTGADWDFSGKDNLSLPNNWDKAAGGPRVRINERRYDLGDYNSDDEAEVVEHGRKEALRAWEKSLDAYMDDEKLIDTIAKNQVVAKQCGLREAMKPGWKNRPRPHVEEGDGGEERLLFWDDMAVKSPEMGGEEIKEMEGYIRGLNEWSDMVA</sequence>
<feature type="region of interest" description="Disordered" evidence="1">
    <location>
        <begin position="372"/>
        <end position="395"/>
    </location>
</feature>
<keyword evidence="4" id="KW-1185">Reference proteome</keyword>